<dbReference type="AlphaFoldDB" id="A0AAU2JP72"/>
<evidence type="ECO:0000313" key="1">
    <source>
        <dbReference type="EMBL" id="WTU73546.1"/>
    </source>
</evidence>
<accession>A0AAU2JP72</accession>
<dbReference type="NCBIfam" id="NF038155">
    <property type="entry name" value="lanthi_I_FDLD"/>
    <property type="match status" value="1"/>
</dbReference>
<proteinExistence type="predicted"/>
<gene>
    <name evidence="1" type="ORF">OG327_09460</name>
</gene>
<protein>
    <submittedName>
        <fullName evidence="1">FDLD family class I lanthipeptide</fullName>
    </submittedName>
</protein>
<sequence>MSSNDPFNLDVRVATPQQTGAEPASLSIVVRTTGKVITKVTCHSCTCASCVTMTPVSCF</sequence>
<reference evidence="1" key="1">
    <citation type="submission" date="2022-10" db="EMBL/GenBank/DDBJ databases">
        <title>The complete genomes of actinobacterial strains from the NBC collection.</title>
        <authorList>
            <person name="Joergensen T.S."/>
            <person name="Alvarez Arevalo M."/>
            <person name="Sterndorff E.B."/>
            <person name="Faurdal D."/>
            <person name="Vuksanovic O."/>
            <person name="Mourched A.-S."/>
            <person name="Charusanti P."/>
            <person name="Shaw S."/>
            <person name="Blin K."/>
            <person name="Weber T."/>
        </authorList>
    </citation>
    <scope>NUCLEOTIDE SEQUENCE</scope>
    <source>
        <strain evidence="1">NBC_00049</strain>
    </source>
</reference>
<name>A0AAU2JP72_9ACTN</name>
<organism evidence="1">
    <name type="scientific">Streptomyces sp. NBC_00049</name>
    <dbReference type="NCBI Taxonomy" id="2903617"/>
    <lineage>
        <taxon>Bacteria</taxon>
        <taxon>Bacillati</taxon>
        <taxon>Actinomycetota</taxon>
        <taxon>Actinomycetes</taxon>
        <taxon>Kitasatosporales</taxon>
        <taxon>Streptomycetaceae</taxon>
        <taxon>Streptomyces</taxon>
    </lineage>
</organism>
<dbReference type="EMBL" id="CP108264">
    <property type="protein sequence ID" value="WTU73546.1"/>
    <property type="molecule type" value="Genomic_DNA"/>
</dbReference>